<gene>
    <name evidence="7" type="ORF">CAMP_LOCUS16000</name>
</gene>
<dbReference type="Proteomes" id="UP001152747">
    <property type="component" value="Unassembled WGS sequence"/>
</dbReference>
<evidence type="ECO:0000256" key="5">
    <source>
        <dbReference type="ARBA" id="ARBA00023136"/>
    </source>
</evidence>
<dbReference type="InterPro" id="IPR050920">
    <property type="entry name" value="Nematode_rcpt-like_delta"/>
</dbReference>
<reference evidence="7" key="1">
    <citation type="submission" date="2022-11" db="EMBL/GenBank/DDBJ databases">
        <authorList>
            <person name="Kikuchi T."/>
        </authorList>
    </citation>
    <scope>NUCLEOTIDE SEQUENCE</scope>
    <source>
        <strain evidence="7">PS1010</strain>
    </source>
</reference>
<feature type="transmembrane region" description="Helical" evidence="6">
    <location>
        <begin position="331"/>
        <end position="353"/>
    </location>
</feature>
<sequence length="440" mass="50833">MIDAFLNKITAIYYHIYYLAFGIPMNLLMFFMIFKKTAKVFCNIPEKNMEVVYNETFTQHPDYSLEPFGNCGGFVNTYSVFASANTFILAITVVYLSIFGYYCRWSSLKILDLNKTSLSQKNVELFKSLIQGLTVQTILPLACYILVGIFFLHSKYNEQDQLIFSQYLVGILLTLPAVMNPMLNIYFIIPYRVALRQMSLSAAVAVLNSHIIFYRMIFMKFQERKTALKYVYLYCINYLIPLITVIFCNIPEKNMDAVYNETITQHPDYSFEPFGKFGGFVNTYNVFTSANTIILALGTVYFSIIGFYCRWSSLKILDLSKTSLSQKNVDLFKSLIHGFTVQTILPLTCYIPVAISFLYNKYNENDQLIFSQYLVGTLLTLPAVMNPMLNIYFIVPYRVALRRMILLNRSEIESEPRVRFRNNSINPSLHHHECLATVAN</sequence>
<name>A0A9P1IW52_9PELO</name>
<organism evidence="7 8">
    <name type="scientific">Caenorhabditis angaria</name>
    <dbReference type="NCBI Taxonomy" id="860376"/>
    <lineage>
        <taxon>Eukaryota</taxon>
        <taxon>Metazoa</taxon>
        <taxon>Ecdysozoa</taxon>
        <taxon>Nematoda</taxon>
        <taxon>Chromadorea</taxon>
        <taxon>Rhabditida</taxon>
        <taxon>Rhabditina</taxon>
        <taxon>Rhabditomorpha</taxon>
        <taxon>Rhabditoidea</taxon>
        <taxon>Rhabditidae</taxon>
        <taxon>Peloderinae</taxon>
        <taxon>Caenorhabditis</taxon>
    </lineage>
</organism>
<dbReference type="PANTHER" id="PTHR22945">
    <property type="entry name" value="SERPENTINE RECEPTOR, CLASS D DELTA"/>
    <property type="match status" value="1"/>
</dbReference>
<evidence type="ECO:0000256" key="1">
    <source>
        <dbReference type="ARBA" id="ARBA00004141"/>
    </source>
</evidence>
<dbReference type="AlphaFoldDB" id="A0A9P1IW52"/>
<feature type="transmembrane region" description="Helical" evidence="6">
    <location>
        <begin position="200"/>
        <end position="218"/>
    </location>
</feature>
<feature type="transmembrane region" description="Helical" evidence="6">
    <location>
        <begin position="128"/>
        <end position="152"/>
    </location>
</feature>
<protein>
    <submittedName>
        <fullName evidence="7">Uncharacterized protein</fullName>
    </submittedName>
</protein>
<comment type="similarity">
    <text evidence="2">Belongs to the nematode receptor-like protein srd family.</text>
</comment>
<keyword evidence="8" id="KW-1185">Reference proteome</keyword>
<feature type="transmembrane region" description="Helical" evidence="6">
    <location>
        <begin position="12"/>
        <end position="34"/>
    </location>
</feature>
<evidence type="ECO:0000256" key="6">
    <source>
        <dbReference type="SAM" id="Phobius"/>
    </source>
</evidence>
<evidence type="ECO:0000256" key="3">
    <source>
        <dbReference type="ARBA" id="ARBA00022692"/>
    </source>
</evidence>
<dbReference type="InterPro" id="IPR019421">
    <property type="entry name" value="7TM_GPCR_serpentine_rcpt_Srd"/>
</dbReference>
<evidence type="ECO:0000256" key="4">
    <source>
        <dbReference type="ARBA" id="ARBA00022989"/>
    </source>
</evidence>
<feature type="transmembrane region" description="Helical" evidence="6">
    <location>
        <begin position="230"/>
        <end position="250"/>
    </location>
</feature>
<dbReference type="Pfam" id="PF10317">
    <property type="entry name" value="7TM_GPCR_Srd"/>
    <property type="match status" value="2"/>
</dbReference>
<keyword evidence="4 6" id="KW-1133">Transmembrane helix</keyword>
<dbReference type="SUPFAM" id="SSF81321">
    <property type="entry name" value="Family A G protein-coupled receptor-like"/>
    <property type="match status" value="1"/>
</dbReference>
<dbReference type="GO" id="GO:0016020">
    <property type="term" value="C:membrane"/>
    <property type="evidence" value="ECO:0007669"/>
    <property type="project" value="UniProtKB-SubCell"/>
</dbReference>
<comment type="subcellular location">
    <subcellularLocation>
        <location evidence="1">Membrane</location>
        <topology evidence="1">Multi-pass membrane protein</topology>
    </subcellularLocation>
</comment>
<keyword evidence="3 6" id="KW-0812">Transmembrane</keyword>
<feature type="transmembrane region" description="Helical" evidence="6">
    <location>
        <begin position="373"/>
        <end position="395"/>
    </location>
</feature>
<feature type="transmembrane region" description="Helical" evidence="6">
    <location>
        <begin position="164"/>
        <end position="188"/>
    </location>
</feature>
<dbReference type="PANTHER" id="PTHR22945:SF97">
    <property type="entry name" value="SERPENTINE RECEPTOR, CLASS D (DELTA)"/>
    <property type="match status" value="1"/>
</dbReference>
<dbReference type="EMBL" id="CANHGI010000005">
    <property type="protein sequence ID" value="CAI5453363.1"/>
    <property type="molecule type" value="Genomic_DNA"/>
</dbReference>
<evidence type="ECO:0000313" key="8">
    <source>
        <dbReference type="Proteomes" id="UP001152747"/>
    </source>
</evidence>
<feature type="transmembrane region" description="Helical" evidence="6">
    <location>
        <begin position="293"/>
        <end position="311"/>
    </location>
</feature>
<feature type="transmembrane region" description="Helical" evidence="6">
    <location>
        <begin position="87"/>
        <end position="108"/>
    </location>
</feature>
<evidence type="ECO:0000256" key="2">
    <source>
        <dbReference type="ARBA" id="ARBA00009166"/>
    </source>
</evidence>
<keyword evidence="5 6" id="KW-0472">Membrane</keyword>
<accession>A0A9P1IW52</accession>
<evidence type="ECO:0000313" key="7">
    <source>
        <dbReference type="EMBL" id="CAI5453363.1"/>
    </source>
</evidence>
<comment type="caution">
    <text evidence="7">The sequence shown here is derived from an EMBL/GenBank/DDBJ whole genome shotgun (WGS) entry which is preliminary data.</text>
</comment>
<proteinExistence type="inferred from homology"/>